<dbReference type="Proteomes" id="UP000789342">
    <property type="component" value="Unassembled WGS sequence"/>
</dbReference>
<dbReference type="OrthoDB" id="2443848at2759"/>
<dbReference type="EMBL" id="CAJVPV010028636">
    <property type="protein sequence ID" value="CAG8736910.1"/>
    <property type="molecule type" value="Genomic_DNA"/>
</dbReference>
<gene>
    <name evidence="2" type="ORF">AMORRO_LOCUS14442</name>
</gene>
<evidence type="ECO:0000313" key="3">
    <source>
        <dbReference type="Proteomes" id="UP000789342"/>
    </source>
</evidence>
<comment type="caution">
    <text evidence="2">The sequence shown here is derived from an EMBL/GenBank/DDBJ whole genome shotgun (WGS) entry which is preliminary data.</text>
</comment>
<feature type="compositionally biased region" description="Acidic residues" evidence="1">
    <location>
        <begin position="243"/>
        <end position="257"/>
    </location>
</feature>
<evidence type="ECO:0000256" key="1">
    <source>
        <dbReference type="SAM" id="MobiDB-lite"/>
    </source>
</evidence>
<feature type="region of interest" description="Disordered" evidence="1">
    <location>
        <begin position="243"/>
        <end position="262"/>
    </location>
</feature>
<protein>
    <submittedName>
        <fullName evidence="2">13592_t:CDS:1</fullName>
    </submittedName>
</protein>
<organism evidence="2 3">
    <name type="scientific">Acaulospora morrowiae</name>
    <dbReference type="NCBI Taxonomy" id="94023"/>
    <lineage>
        <taxon>Eukaryota</taxon>
        <taxon>Fungi</taxon>
        <taxon>Fungi incertae sedis</taxon>
        <taxon>Mucoromycota</taxon>
        <taxon>Glomeromycotina</taxon>
        <taxon>Glomeromycetes</taxon>
        <taxon>Diversisporales</taxon>
        <taxon>Acaulosporaceae</taxon>
        <taxon>Acaulospora</taxon>
    </lineage>
</organism>
<evidence type="ECO:0000313" key="2">
    <source>
        <dbReference type="EMBL" id="CAG8736910.1"/>
    </source>
</evidence>
<feature type="non-terminal residue" evidence="2">
    <location>
        <position position="454"/>
    </location>
</feature>
<keyword evidence="3" id="KW-1185">Reference proteome</keyword>
<dbReference type="AlphaFoldDB" id="A0A9N9NH03"/>
<feature type="non-terminal residue" evidence="2">
    <location>
        <position position="1"/>
    </location>
</feature>
<sequence length="454" mass="52637">YWNRDPSSWGSVNDWDIYYINRIPGATKMEAHRSLRFELRILLQELLTTSHEYYNAYNLQKTLLVTTKLQKIKCFLSEVGNVLQSEIFIQMAKCFLPVACEAKCSLPEVGSVLQSGVFIQKAKCFLPVARANCNNNPVNIELWKEHSIKLERLAVENRVNKCEILTVGVRAMTTAVATEFPKEVVKNDLMPQKRITINHTDRSFEREIIADTANNPFLVSEHERDEFADQEAESESQFISVFEDDDDSEDESDDDSDYTPSDDLLDYIVYEDDKDEDTSPKVDKVAFREAHNAIPDTTKLRLSTGKIVEDVLFEFAKDMDCEHHSHSYIVDFDDENVKALFTDVEWKELTKDRIGVSPVPCDIIKELMKYGNKTLEEIRTIVMTTYLKDGEKYNVHKHYDQEWIQMAMRTLCNLYENIDAPLIRNQYEDWFTIALFGTCIDFCIRDIRLGTDIK</sequence>
<proteinExistence type="predicted"/>
<reference evidence="2" key="1">
    <citation type="submission" date="2021-06" db="EMBL/GenBank/DDBJ databases">
        <authorList>
            <person name="Kallberg Y."/>
            <person name="Tangrot J."/>
            <person name="Rosling A."/>
        </authorList>
    </citation>
    <scope>NUCLEOTIDE SEQUENCE</scope>
    <source>
        <strain evidence="2">CL551</strain>
    </source>
</reference>
<accession>A0A9N9NH03</accession>
<name>A0A9N9NH03_9GLOM</name>